<protein>
    <submittedName>
        <fullName evidence="2">Uncharacterized protein</fullName>
    </submittedName>
</protein>
<name>A0AA86N357_9BACT</name>
<evidence type="ECO:0000256" key="1">
    <source>
        <dbReference type="SAM" id="Phobius"/>
    </source>
</evidence>
<dbReference type="Proteomes" id="UP001179121">
    <property type="component" value="Chromosome"/>
</dbReference>
<dbReference type="EMBL" id="OX365700">
    <property type="protein sequence ID" value="CAI4033913.1"/>
    <property type="molecule type" value="Genomic_DNA"/>
</dbReference>
<reference evidence="2" key="1">
    <citation type="submission" date="2022-10" db="EMBL/GenBank/DDBJ databases">
        <authorList>
            <person name="Koch H."/>
        </authorList>
    </citation>
    <scope>NUCLEOTIDE SEQUENCE</scope>
    <source>
        <strain evidence="2">DNF</strain>
    </source>
</reference>
<sequence length="197" mass="21754">MNSLGSRARLVATAAAFVVGSAFGIEFLLSLGEETEFGHSRRGHLLGWVGLLVLLPVFIYPLKKRYAPEASRRGWLQRWFGFHMIAGLLGPVLILVHAGAHFHALVPVLALIALALVTVSGIVGQTLHSLAVRQLNQQWRELHEQGLSEAEIEERLGERAAQEEAFRFWQLVHAPVTIPFVALTLLHIIGALFFGGW</sequence>
<feature type="transmembrane region" description="Helical" evidence="1">
    <location>
        <begin position="43"/>
        <end position="60"/>
    </location>
</feature>
<dbReference type="RefSeq" id="WP_289271336.1">
    <property type="nucleotide sequence ID" value="NZ_OX365700.1"/>
</dbReference>
<feature type="transmembrane region" description="Helical" evidence="1">
    <location>
        <begin position="80"/>
        <end position="98"/>
    </location>
</feature>
<feature type="transmembrane region" description="Helical" evidence="1">
    <location>
        <begin position="104"/>
        <end position="124"/>
    </location>
</feature>
<gene>
    <name evidence="2" type="ORF">DNFV4_04355</name>
</gene>
<accession>A0AA86N357</accession>
<feature type="transmembrane region" description="Helical" evidence="1">
    <location>
        <begin position="176"/>
        <end position="195"/>
    </location>
</feature>
<dbReference type="AlphaFoldDB" id="A0AA86N357"/>
<evidence type="ECO:0000313" key="2">
    <source>
        <dbReference type="EMBL" id="CAI4033913.1"/>
    </source>
</evidence>
<keyword evidence="1" id="KW-0472">Membrane</keyword>
<organism evidence="2 3">
    <name type="scientific">Nitrospira tepida</name>
    <dbReference type="NCBI Taxonomy" id="2973512"/>
    <lineage>
        <taxon>Bacteria</taxon>
        <taxon>Pseudomonadati</taxon>
        <taxon>Nitrospirota</taxon>
        <taxon>Nitrospiria</taxon>
        <taxon>Nitrospirales</taxon>
        <taxon>Nitrospiraceae</taxon>
        <taxon>Nitrospira</taxon>
    </lineage>
</organism>
<keyword evidence="1" id="KW-1133">Transmembrane helix</keyword>
<keyword evidence="3" id="KW-1185">Reference proteome</keyword>
<proteinExistence type="predicted"/>
<evidence type="ECO:0000313" key="3">
    <source>
        <dbReference type="Proteomes" id="UP001179121"/>
    </source>
</evidence>
<keyword evidence="1" id="KW-0812">Transmembrane</keyword>
<dbReference type="KEGG" id="nti:DNFV4_04355"/>